<gene>
    <name evidence="1" type="ORF">E2C01_076256</name>
</gene>
<dbReference type="EMBL" id="VSRR010057519">
    <property type="protein sequence ID" value="MPC81628.1"/>
    <property type="molecule type" value="Genomic_DNA"/>
</dbReference>
<keyword evidence="2" id="KW-1185">Reference proteome</keyword>
<organism evidence="1 2">
    <name type="scientific">Portunus trituberculatus</name>
    <name type="common">Swimming crab</name>
    <name type="synonym">Neptunus trituberculatus</name>
    <dbReference type="NCBI Taxonomy" id="210409"/>
    <lineage>
        <taxon>Eukaryota</taxon>
        <taxon>Metazoa</taxon>
        <taxon>Ecdysozoa</taxon>
        <taxon>Arthropoda</taxon>
        <taxon>Crustacea</taxon>
        <taxon>Multicrustacea</taxon>
        <taxon>Malacostraca</taxon>
        <taxon>Eumalacostraca</taxon>
        <taxon>Eucarida</taxon>
        <taxon>Decapoda</taxon>
        <taxon>Pleocyemata</taxon>
        <taxon>Brachyura</taxon>
        <taxon>Eubrachyura</taxon>
        <taxon>Portunoidea</taxon>
        <taxon>Portunidae</taxon>
        <taxon>Portuninae</taxon>
        <taxon>Portunus</taxon>
    </lineage>
</organism>
<evidence type="ECO:0000313" key="2">
    <source>
        <dbReference type="Proteomes" id="UP000324222"/>
    </source>
</evidence>
<proteinExistence type="predicted"/>
<accession>A0A5B7ILJ7</accession>
<reference evidence="1 2" key="1">
    <citation type="submission" date="2019-05" db="EMBL/GenBank/DDBJ databases">
        <title>Another draft genome of Portunus trituberculatus and its Hox gene families provides insights of decapod evolution.</title>
        <authorList>
            <person name="Jeong J.-H."/>
            <person name="Song I."/>
            <person name="Kim S."/>
            <person name="Choi T."/>
            <person name="Kim D."/>
            <person name="Ryu S."/>
            <person name="Kim W."/>
        </authorList>
    </citation>
    <scope>NUCLEOTIDE SEQUENCE [LARGE SCALE GENOMIC DNA]</scope>
    <source>
        <tissue evidence="1">Muscle</tissue>
    </source>
</reference>
<dbReference type="AlphaFoldDB" id="A0A5B7ILJ7"/>
<comment type="caution">
    <text evidence="1">The sequence shown here is derived from an EMBL/GenBank/DDBJ whole genome shotgun (WGS) entry which is preliminary data.</text>
</comment>
<name>A0A5B7ILJ7_PORTR</name>
<sequence>MLLLHFSSLQRSCLHYFLVTSLSLCRWFEESFNFNDDEVARQSRSAELREKLGNHYGLIGKTSCTMSVLSGFDSQRVMSLPPS</sequence>
<evidence type="ECO:0000313" key="1">
    <source>
        <dbReference type="EMBL" id="MPC81628.1"/>
    </source>
</evidence>
<dbReference type="Proteomes" id="UP000324222">
    <property type="component" value="Unassembled WGS sequence"/>
</dbReference>
<protein>
    <submittedName>
        <fullName evidence="1">Uncharacterized protein</fullName>
    </submittedName>
</protein>